<gene>
    <name evidence="4" type="primary">LOC113703433</name>
</gene>
<evidence type="ECO:0000313" key="4">
    <source>
        <dbReference type="RefSeq" id="XP_027080592.1"/>
    </source>
</evidence>
<keyword evidence="1 2" id="KW-0732">Signal</keyword>
<dbReference type="Pfam" id="PF24068">
    <property type="entry name" value="TPD1_C"/>
    <property type="match status" value="1"/>
</dbReference>
<evidence type="ECO:0000313" key="3">
    <source>
        <dbReference type="Proteomes" id="UP001652660"/>
    </source>
</evidence>
<reference evidence="3" key="1">
    <citation type="journal article" date="2025" name="Foods">
        <title>Unveiling the Microbial Signatures of Arabica Coffee Cherries: Insights into Ripeness Specific Diversity, Functional Traits, and Implications for Quality and Safety.</title>
        <authorList>
            <consortium name="RefSeq"/>
            <person name="Tenea G.N."/>
            <person name="Cifuentes V."/>
            <person name="Reyes P."/>
            <person name="Cevallos-Vallejos M."/>
        </authorList>
    </citation>
    <scope>NUCLEOTIDE SEQUENCE [LARGE SCALE GENOMIC DNA]</scope>
</reference>
<feature type="chain" id="PRO_5027932558" evidence="2">
    <location>
        <begin position="25"/>
        <end position="129"/>
    </location>
</feature>
<dbReference type="Proteomes" id="UP001652660">
    <property type="component" value="Chromosome 8e"/>
</dbReference>
<dbReference type="GO" id="GO:0001709">
    <property type="term" value="P:cell fate determination"/>
    <property type="evidence" value="ECO:0007669"/>
    <property type="project" value="TreeGrafter"/>
</dbReference>
<proteinExistence type="predicted"/>
<name>A0A6P6TRI5_COFAR</name>
<feature type="signal peptide" evidence="2">
    <location>
        <begin position="1"/>
        <end position="24"/>
    </location>
</feature>
<dbReference type="GeneID" id="113703433"/>
<dbReference type="AlphaFoldDB" id="A0A6P6TRI5"/>
<evidence type="ECO:0000256" key="2">
    <source>
        <dbReference type="SAM" id="SignalP"/>
    </source>
</evidence>
<evidence type="ECO:0000256" key="1">
    <source>
        <dbReference type="ARBA" id="ARBA00022729"/>
    </source>
</evidence>
<sequence>MAAIFKILCLSLFLGLLSAGTANAQGCSLSSLIILQAPTGAKVQSKPEFKLTIFNSCACTQTQVKLSCSGFQSVEKINPAVLSQSGGGSCLVNGGQPIYYGVTHGNFSFNYAADNQYPFKPISSQLSCS</sequence>
<accession>A0A6P6TRI5</accession>
<reference evidence="4" key="2">
    <citation type="submission" date="2025-08" db="UniProtKB">
        <authorList>
            <consortium name="RefSeq"/>
        </authorList>
    </citation>
    <scope>IDENTIFICATION</scope>
    <source>
        <tissue evidence="4">Leaves</tissue>
    </source>
</reference>
<dbReference type="PANTHER" id="PTHR33184">
    <property type="entry name" value="PROTEIN TAPETUM DETERMINANT 1-LIKE-RELATED"/>
    <property type="match status" value="1"/>
</dbReference>
<keyword evidence="3" id="KW-1185">Reference proteome</keyword>
<protein>
    <submittedName>
        <fullName evidence="4">TPD1 protein homolog 1-like</fullName>
    </submittedName>
</protein>
<organism evidence="3 4">
    <name type="scientific">Coffea arabica</name>
    <name type="common">Arabian coffee</name>
    <dbReference type="NCBI Taxonomy" id="13443"/>
    <lineage>
        <taxon>Eukaryota</taxon>
        <taxon>Viridiplantae</taxon>
        <taxon>Streptophyta</taxon>
        <taxon>Embryophyta</taxon>
        <taxon>Tracheophyta</taxon>
        <taxon>Spermatophyta</taxon>
        <taxon>Magnoliopsida</taxon>
        <taxon>eudicotyledons</taxon>
        <taxon>Gunneridae</taxon>
        <taxon>Pentapetalae</taxon>
        <taxon>asterids</taxon>
        <taxon>lamiids</taxon>
        <taxon>Gentianales</taxon>
        <taxon>Rubiaceae</taxon>
        <taxon>Ixoroideae</taxon>
        <taxon>Gardenieae complex</taxon>
        <taxon>Bertiereae - Coffeeae clade</taxon>
        <taxon>Coffeeae</taxon>
        <taxon>Coffea</taxon>
    </lineage>
</organism>
<dbReference type="PANTHER" id="PTHR33184:SF72">
    <property type="entry name" value="BETA-1,3-N-ACETYLGLUCOSAMINYLTRANSFERASE FAMILY PROTEIN"/>
    <property type="match status" value="1"/>
</dbReference>
<dbReference type="RefSeq" id="XP_027080592.1">
    <property type="nucleotide sequence ID" value="XM_027224791.2"/>
</dbReference>
<dbReference type="InterPro" id="IPR040361">
    <property type="entry name" value="TPD1"/>
</dbReference>
<dbReference type="OrthoDB" id="603213at2759"/>